<gene>
    <name evidence="10" type="ORF">ILEXP_LOCUS51562</name>
</gene>
<proteinExistence type="inferred from homology"/>
<protein>
    <recommendedName>
        <fullName evidence="8">CASP-like protein</fullName>
    </recommendedName>
</protein>
<keyword evidence="6 8" id="KW-1133">Transmembrane helix</keyword>
<dbReference type="PANTHER" id="PTHR33573">
    <property type="entry name" value="CASP-LIKE PROTEIN 4A4"/>
    <property type="match status" value="1"/>
</dbReference>
<evidence type="ECO:0000256" key="8">
    <source>
        <dbReference type="RuleBase" id="RU361233"/>
    </source>
</evidence>
<name>A0ABC8UKS5_9AQUA</name>
<reference evidence="10 11" key="1">
    <citation type="submission" date="2024-02" db="EMBL/GenBank/DDBJ databases">
        <authorList>
            <person name="Vignale AGUSTIN F."/>
            <person name="Sosa J E."/>
            <person name="Modenutti C."/>
        </authorList>
    </citation>
    <scope>NUCLEOTIDE SEQUENCE [LARGE SCALE GENOMIC DNA]</scope>
</reference>
<dbReference type="InterPro" id="IPR006702">
    <property type="entry name" value="CASP_dom"/>
</dbReference>
<keyword evidence="11" id="KW-1185">Reference proteome</keyword>
<feature type="transmembrane region" description="Helical" evidence="8">
    <location>
        <begin position="54"/>
        <end position="81"/>
    </location>
</feature>
<dbReference type="AlphaFoldDB" id="A0ABC8UKS5"/>
<comment type="similarity">
    <text evidence="2 8">Belongs to the Casparian strip membrane proteins (CASP) family.</text>
</comment>
<evidence type="ECO:0000256" key="3">
    <source>
        <dbReference type="ARBA" id="ARBA00011489"/>
    </source>
</evidence>
<sequence length="164" mass="17661">MAPPPSTVVSPVVVLMVRLLTFICLLISMIILTTNTENVALQFGEVKIRFNDVYAYRYMLATIVIGFAYTLLQTAFTIFQVSTGNRLAGGCLYQFDFYGDKVISYMLATGSAAGFGATIDLRSGLLGFGSFFNKANAAASILLIGFFFSAVSSVFSALALPKRG</sequence>
<organism evidence="10 11">
    <name type="scientific">Ilex paraguariensis</name>
    <name type="common">yerba mate</name>
    <dbReference type="NCBI Taxonomy" id="185542"/>
    <lineage>
        <taxon>Eukaryota</taxon>
        <taxon>Viridiplantae</taxon>
        <taxon>Streptophyta</taxon>
        <taxon>Embryophyta</taxon>
        <taxon>Tracheophyta</taxon>
        <taxon>Spermatophyta</taxon>
        <taxon>Magnoliopsida</taxon>
        <taxon>eudicotyledons</taxon>
        <taxon>Gunneridae</taxon>
        <taxon>Pentapetalae</taxon>
        <taxon>asterids</taxon>
        <taxon>campanulids</taxon>
        <taxon>Aquifoliales</taxon>
        <taxon>Aquifoliaceae</taxon>
        <taxon>Ilex</taxon>
    </lineage>
</organism>
<comment type="subunit">
    <text evidence="3 8">Homodimer and heterodimers.</text>
</comment>
<comment type="subcellular location">
    <subcellularLocation>
        <location evidence="1 8">Cell membrane</location>
        <topology evidence="1 8">Multi-pass membrane protein</topology>
    </subcellularLocation>
</comment>
<dbReference type="EMBL" id="CAUOFW020008058">
    <property type="protein sequence ID" value="CAK9181489.1"/>
    <property type="molecule type" value="Genomic_DNA"/>
</dbReference>
<keyword evidence="5 8" id="KW-0812">Transmembrane</keyword>
<keyword evidence="7 8" id="KW-0472">Membrane</keyword>
<evidence type="ECO:0000256" key="7">
    <source>
        <dbReference type="ARBA" id="ARBA00023136"/>
    </source>
</evidence>
<evidence type="ECO:0000256" key="1">
    <source>
        <dbReference type="ARBA" id="ARBA00004651"/>
    </source>
</evidence>
<dbReference type="Pfam" id="PF04535">
    <property type="entry name" value="CASP_dom"/>
    <property type="match status" value="1"/>
</dbReference>
<evidence type="ECO:0000256" key="4">
    <source>
        <dbReference type="ARBA" id="ARBA00022475"/>
    </source>
</evidence>
<dbReference type="GO" id="GO:0005886">
    <property type="term" value="C:plasma membrane"/>
    <property type="evidence" value="ECO:0007669"/>
    <property type="project" value="UniProtKB-SubCell"/>
</dbReference>
<dbReference type="Proteomes" id="UP001642360">
    <property type="component" value="Unassembled WGS sequence"/>
</dbReference>
<comment type="caution">
    <text evidence="10">The sequence shown here is derived from an EMBL/GenBank/DDBJ whole genome shotgun (WGS) entry which is preliminary data.</text>
</comment>
<accession>A0ABC8UKS5</accession>
<feature type="transmembrane region" description="Helical" evidence="8">
    <location>
        <begin position="139"/>
        <end position="160"/>
    </location>
</feature>
<evidence type="ECO:0000259" key="9">
    <source>
        <dbReference type="Pfam" id="PF04535"/>
    </source>
</evidence>
<keyword evidence="4 8" id="KW-1003">Cell membrane</keyword>
<feature type="transmembrane region" description="Helical" evidence="8">
    <location>
        <begin position="102"/>
        <end position="119"/>
    </location>
</feature>
<evidence type="ECO:0000256" key="2">
    <source>
        <dbReference type="ARBA" id="ARBA00007651"/>
    </source>
</evidence>
<evidence type="ECO:0000313" key="10">
    <source>
        <dbReference type="EMBL" id="CAK9181489.1"/>
    </source>
</evidence>
<feature type="transmembrane region" description="Helical" evidence="8">
    <location>
        <begin position="12"/>
        <end position="34"/>
    </location>
</feature>
<evidence type="ECO:0000256" key="6">
    <source>
        <dbReference type="ARBA" id="ARBA00022989"/>
    </source>
</evidence>
<evidence type="ECO:0000256" key="5">
    <source>
        <dbReference type="ARBA" id="ARBA00022692"/>
    </source>
</evidence>
<dbReference type="PANTHER" id="PTHR33573:SF40">
    <property type="entry name" value="CASP-LIKE PROTEIN 4D2"/>
    <property type="match status" value="1"/>
</dbReference>
<evidence type="ECO:0000313" key="11">
    <source>
        <dbReference type="Proteomes" id="UP001642360"/>
    </source>
</evidence>
<feature type="domain" description="Casparian strip membrane protein" evidence="9">
    <location>
        <begin position="12"/>
        <end position="148"/>
    </location>
</feature>